<dbReference type="AlphaFoldDB" id="A0A166GE40"/>
<dbReference type="PATRIC" id="fig|33960.6.peg.3008"/>
<sequence>MYKADEKEVKQTNLPIYQLKKQAVKRYQIELHDYKRDVTLLALNTLKDHQGTSYTGQINDELGLMLSHPPNAGGLSVPTFFEETDQQGNPYELIDLPKGYLFIFNPKGDTYTLIFHMEKPSGINPYLDVHTTWRQAYPALVRDGIKTVGTAGAVAKLLNVFKII</sequence>
<gene>
    <name evidence="1" type="ORF">TY91_11830</name>
</gene>
<protein>
    <submittedName>
        <fullName evidence="1">Uncharacterized protein</fullName>
    </submittedName>
</protein>
<organism evidence="1 2">
    <name type="scientific">Secundilactobacillus collinoides</name>
    <name type="common">Lactobacillus collinoides</name>
    <dbReference type="NCBI Taxonomy" id="33960"/>
    <lineage>
        <taxon>Bacteria</taxon>
        <taxon>Bacillati</taxon>
        <taxon>Bacillota</taxon>
        <taxon>Bacilli</taxon>
        <taxon>Lactobacillales</taxon>
        <taxon>Lactobacillaceae</taxon>
        <taxon>Secundilactobacillus</taxon>
    </lineage>
</organism>
<dbReference type="Proteomes" id="UP000076480">
    <property type="component" value="Unassembled WGS sequence"/>
</dbReference>
<accession>A0A166GE40</accession>
<proteinExistence type="predicted"/>
<evidence type="ECO:0000313" key="2">
    <source>
        <dbReference type="Proteomes" id="UP000076480"/>
    </source>
</evidence>
<evidence type="ECO:0000313" key="1">
    <source>
        <dbReference type="EMBL" id="KZL38754.1"/>
    </source>
</evidence>
<comment type="caution">
    <text evidence="1">The sequence shown here is derived from an EMBL/GenBank/DDBJ whole genome shotgun (WGS) entry which is preliminary data.</text>
</comment>
<keyword evidence="2" id="KW-1185">Reference proteome</keyword>
<dbReference type="EMBL" id="JYDC01000063">
    <property type="protein sequence ID" value="KZL38754.1"/>
    <property type="molecule type" value="Genomic_DNA"/>
</dbReference>
<dbReference type="OrthoDB" id="2314009at2"/>
<reference evidence="1 2" key="1">
    <citation type="submission" date="2015-02" db="EMBL/GenBank/DDBJ databases">
        <title>Draft genome sequence of Lactobacillus collinoides CUPV2371 isolated from a natural cider, the first genome sequence of a strain of this species.</title>
        <authorList>
            <person name="Puertas A.I."/>
            <person name="Spano G."/>
            <person name="Capozzi V."/>
            <person name="Lamontanara A."/>
            <person name="Orru L."/>
            <person name="Duenas M.T."/>
        </authorList>
    </citation>
    <scope>NUCLEOTIDE SEQUENCE [LARGE SCALE GENOMIC DNA]</scope>
    <source>
        <strain evidence="1 2">237</strain>
    </source>
</reference>
<name>A0A166GE40_SECCO</name>